<dbReference type="SUPFAM" id="SSF52266">
    <property type="entry name" value="SGNH hydrolase"/>
    <property type="match status" value="1"/>
</dbReference>
<evidence type="ECO:0000256" key="1">
    <source>
        <dbReference type="SAM" id="Phobius"/>
    </source>
</evidence>
<evidence type="ECO:0000313" key="2">
    <source>
        <dbReference type="EMBL" id="KWT91986.1"/>
    </source>
</evidence>
<protein>
    <recommendedName>
        <fullName evidence="4">SGNH hydrolase-type esterase domain-containing protein</fullName>
    </recommendedName>
</protein>
<sequence length="378" mass="43486">MKKKRSRIKRVLINITLITIPFMVLTLIALEIVFRYIIPASKSPLVYYDKKDNICRFDTRETSDGLFTAGNLAQLQVKWHINNEGVRSDTNYSTDRKKPLIAVIGDSFVEALQVDMKDTMASKLKEKLNGQYEVYSFGINGAPLSQYLQTARYVNRRFNPDILVFNIVHNDFDESLCSMVLMSGFMCLEENGSGFTETIKPAMASRNKTLFKKFVFEHSALLRYLWVNLSLKRSISSLTIYNKIFTGGTGKFYNANVDVQRLAALKPKLYNAVNYLMDKIKAENPHKKIFFIMDAPRADIYAGTLDNSSVIWLNTLFMETCLAHNFHCVDLTGEFQRHYKAEHRHFESPYDWHWNEYGHELAARALLNEMNMAGVSGK</sequence>
<reference evidence="2 3" key="1">
    <citation type="submission" date="2015-11" db="EMBL/GenBank/DDBJ databases">
        <authorList>
            <person name="Lin W."/>
        </authorList>
    </citation>
    <scope>NUCLEOTIDE SEQUENCE [LARGE SCALE GENOMIC DNA]</scope>
    <source>
        <strain evidence="2 3">HCH-1</strain>
    </source>
</reference>
<dbReference type="EMBL" id="LNQR01000025">
    <property type="protein sequence ID" value="KWT91986.1"/>
    <property type="molecule type" value="Genomic_DNA"/>
</dbReference>
<keyword evidence="1" id="KW-0472">Membrane</keyword>
<name>A0ABR5SJC2_9BACT</name>
<dbReference type="RefSeq" id="WP_085051167.1">
    <property type="nucleotide sequence ID" value="NZ_LNQR01000025.1"/>
</dbReference>
<proteinExistence type="predicted"/>
<keyword evidence="1" id="KW-1133">Transmembrane helix</keyword>
<evidence type="ECO:0008006" key="4">
    <source>
        <dbReference type="Google" id="ProtNLM"/>
    </source>
</evidence>
<feature type="transmembrane region" description="Helical" evidence="1">
    <location>
        <begin position="12"/>
        <end position="38"/>
    </location>
</feature>
<dbReference type="Proteomes" id="UP000060487">
    <property type="component" value="Unassembled WGS sequence"/>
</dbReference>
<comment type="caution">
    <text evidence="2">The sequence shown here is derived from an EMBL/GenBank/DDBJ whole genome shotgun (WGS) entry which is preliminary data.</text>
</comment>
<dbReference type="InterPro" id="IPR036514">
    <property type="entry name" value="SGNH_hydro_sf"/>
</dbReference>
<keyword evidence="3" id="KW-1185">Reference proteome</keyword>
<organism evidence="2 3">
    <name type="scientific">Candidatus Magnetominusculus xianensis</name>
    <dbReference type="NCBI Taxonomy" id="1748249"/>
    <lineage>
        <taxon>Bacteria</taxon>
        <taxon>Pseudomonadati</taxon>
        <taxon>Nitrospirota</taxon>
        <taxon>Nitrospiria</taxon>
        <taxon>Nitrospirales</taxon>
        <taxon>Nitrospiraceae</taxon>
        <taxon>Candidatus Magnetominusculus</taxon>
    </lineage>
</organism>
<gene>
    <name evidence="2" type="ORF">ASN18_0638</name>
</gene>
<keyword evidence="1" id="KW-0812">Transmembrane</keyword>
<dbReference type="Gene3D" id="3.40.50.1110">
    <property type="entry name" value="SGNH hydrolase"/>
    <property type="match status" value="2"/>
</dbReference>
<evidence type="ECO:0000313" key="3">
    <source>
        <dbReference type="Proteomes" id="UP000060487"/>
    </source>
</evidence>
<accession>A0ABR5SJC2</accession>